<dbReference type="Pfam" id="PF08281">
    <property type="entry name" value="Sigma70_r4_2"/>
    <property type="match status" value="1"/>
</dbReference>
<gene>
    <name evidence="8" type="ordered locus">BTH_II2368</name>
</gene>
<evidence type="ECO:0000256" key="5">
    <source>
        <dbReference type="ARBA" id="ARBA00023163"/>
    </source>
</evidence>
<evidence type="ECO:0000256" key="4">
    <source>
        <dbReference type="ARBA" id="ARBA00023125"/>
    </source>
</evidence>
<dbReference type="PANTHER" id="PTHR43133">
    <property type="entry name" value="RNA POLYMERASE ECF-TYPE SIGMA FACTO"/>
    <property type="match status" value="1"/>
</dbReference>
<evidence type="ECO:0000259" key="7">
    <source>
        <dbReference type="Pfam" id="PF08281"/>
    </source>
</evidence>
<dbReference type="InterPro" id="IPR039425">
    <property type="entry name" value="RNA_pol_sigma-70-like"/>
</dbReference>
<dbReference type="InterPro" id="IPR014289">
    <property type="entry name" value="RNA_pol_sigma-24-rel"/>
</dbReference>
<dbReference type="NCBIfam" id="NF009197">
    <property type="entry name" value="PRK12545.1"/>
    <property type="match status" value="1"/>
</dbReference>
<feature type="domain" description="RNA polymerase sigma-70 region 2" evidence="6">
    <location>
        <begin position="90"/>
        <end position="155"/>
    </location>
</feature>
<dbReference type="GO" id="GO:0003677">
    <property type="term" value="F:DNA binding"/>
    <property type="evidence" value="ECO:0007669"/>
    <property type="project" value="UniProtKB-KW"/>
</dbReference>
<evidence type="ECO:0000313" key="8">
    <source>
        <dbReference type="EMBL" id="ABC34797.1"/>
    </source>
</evidence>
<sequence>MDNLMDMSAGYIDAGGMHFTSPISIAGAPCDVSIARDDGTRRLQGPCNDAHHMDNLALPPARAACARARTGSHPMQHARAAHDDPAYLAQLRHDLLRFARLQLRDADAAEDAVQEALAAAWAQAHRFDGQSSHKTWVFGILRNKLIDTIRARRRTINASALDAELDGEALLDRELFADNGHWAPHAKPRPWPKPETILQQRQFWMLFEACLDHLPEQIGRVFMMREFLDFAIDDICTELELKANHCSVLLYRARTRLRTCLTEKGLTTEDATGEM</sequence>
<evidence type="ECO:0000259" key="6">
    <source>
        <dbReference type="Pfam" id="PF04542"/>
    </source>
</evidence>
<evidence type="ECO:0000313" key="9">
    <source>
        <dbReference type="Proteomes" id="UP000001930"/>
    </source>
</evidence>
<comment type="similarity">
    <text evidence="1">Belongs to the sigma-70 factor family. ECF subfamily.</text>
</comment>
<dbReference type="SUPFAM" id="SSF88659">
    <property type="entry name" value="Sigma3 and sigma4 domains of RNA polymerase sigma factors"/>
    <property type="match status" value="1"/>
</dbReference>
<keyword evidence="5" id="KW-0804">Transcription</keyword>
<evidence type="ECO:0000256" key="2">
    <source>
        <dbReference type="ARBA" id="ARBA00023015"/>
    </source>
</evidence>
<dbReference type="NCBIfam" id="TIGR02937">
    <property type="entry name" value="sigma70-ECF"/>
    <property type="match status" value="1"/>
</dbReference>
<keyword evidence="4" id="KW-0238">DNA-binding</keyword>
<dbReference type="NCBIfam" id="TIGR02943">
    <property type="entry name" value="Sig70_famx1"/>
    <property type="match status" value="1"/>
</dbReference>
<protein>
    <submittedName>
        <fullName evidence="8">Sigma-70 factor, putative</fullName>
    </submittedName>
</protein>
<reference evidence="8 9" key="1">
    <citation type="journal article" date="2005" name="BMC Genomics">
        <title>Bacterial genome adaptation to niches: divergence of the potential virulence genes in three Burkholderia species of different survival strategies.</title>
        <authorList>
            <person name="Kim H.S."/>
            <person name="Schell M.A."/>
            <person name="Yu Y."/>
            <person name="Ulrich R.L."/>
            <person name="Sarria S.H."/>
            <person name="Nierman W.C."/>
            <person name="DeShazer D."/>
        </authorList>
    </citation>
    <scope>NUCLEOTIDE SEQUENCE [LARGE SCALE GENOMIC DNA]</scope>
    <source>
        <strain evidence="9">ATCC 700388 / DSM 13276 / CCUG 48851 / CIP 106301 / E264</strain>
    </source>
</reference>
<dbReference type="GO" id="GO:0006352">
    <property type="term" value="P:DNA-templated transcription initiation"/>
    <property type="evidence" value="ECO:0007669"/>
    <property type="project" value="InterPro"/>
</dbReference>
<dbReference type="Gene3D" id="1.10.1740.10">
    <property type="match status" value="1"/>
</dbReference>
<dbReference type="PANTHER" id="PTHR43133:SF8">
    <property type="entry name" value="RNA POLYMERASE SIGMA FACTOR HI_1459-RELATED"/>
    <property type="match status" value="1"/>
</dbReference>
<dbReference type="InterPro" id="IPR036388">
    <property type="entry name" value="WH-like_DNA-bd_sf"/>
</dbReference>
<keyword evidence="2" id="KW-0805">Transcription regulation</keyword>
<dbReference type="InterPro" id="IPR013324">
    <property type="entry name" value="RNA_pol_sigma_r3/r4-like"/>
</dbReference>
<dbReference type="KEGG" id="bte:BTH_II2368"/>
<name>Q2T2P4_BURTA</name>
<proteinExistence type="inferred from homology"/>
<dbReference type="GO" id="GO:0016987">
    <property type="term" value="F:sigma factor activity"/>
    <property type="evidence" value="ECO:0007669"/>
    <property type="project" value="UniProtKB-KW"/>
</dbReference>
<keyword evidence="9" id="KW-1185">Reference proteome</keyword>
<dbReference type="Proteomes" id="UP000001930">
    <property type="component" value="Chromosome II"/>
</dbReference>
<dbReference type="InterPro" id="IPR013249">
    <property type="entry name" value="RNA_pol_sigma70_r4_t2"/>
</dbReference>
<evidence type="ECO:0000256" key="3">
    <source>
        <dbReference type="ARBA" id="ARBA00023082"/>
    </source>
</evidence>
<dbReference type="InterPro" id="IPR013325">
    <property type="entry name" value="RNA_pol_sigma_r2"/>
</dbReference>
<dbReference type="SUPFAM" id="SSF88946">
    <property type="entry name" value="Sigma2 domain of RNA polymerase sigma factors"/>
    <property type="match status" value="1"/>
</dbReference>
<dbReference type="Gene3D" id="1.10.10.10">
    <property type="entry name" value="Winged helix-like DNA-binding domain superfamily/Winged helix DNA-binding domain"/>
    <property type="match status" value="1"/>
</dbReference>
<keyword evidence="3" id="KW-0731">Sigma factor</keyword>
<dbReference type="AlphaFoldDB" id="Q2T2P4"/>
<dbReference type="InterPro" id="IPR007627">
    <property type="entry name" value="RNA_pol_sigma70_r2"/>
</dbReference>
<organism evidence="8 9">
    <name type="scientific">Burkholderia thailandensis (strain ATCC 700388 / DSM 13276 / CCUG 48851 / CIP 106301 / E264)</name>
    <dbReference type="NCBI Taxonomy" id="271848"/>
    <lineage>
        <taxon>Bacteria</taxon>
        <taxon>Pseudomonadati</taxon>
        <taxon>Pseudomonadota</taxon>
        <taxon>Betaproteobacteria</taxon>
        <taxon>Burkholderiales</taxon>
        <taxon>Burkholderiaceae</taxon>
        <taxon>Burkholderia</taxon>
        <taxon>pseudomallei group</taxon>
    </lineage>
</organism>
<dbReference type="EMBL" id="CP000085">
    <property type="protein sequence ID" value="ABC34797.1"/>
    <property type="molecule type" value="Genomic_DNA"/>
</dbReference>
<feature type="domain" description="RNA polymerase sigma factor 70 region 4 type 2" evidence="7">
    <location>
        <begin position="206"/>
        <end position="257"/>
    </location>
</feature>
<accession>Q2T2P4</accession>
<dbReference type="Pfam" id="PF04542">
    <property type="entry name" value="Sigma70_r2"/>
    <property type="match status" value="1"/>
</dbReference>
<dbReference type="HOGENOM" id="CLU_047691_2_0_4"/>
<evidence type="ECO:0000256" key="1">
    <source>
        <dbReference type="ARBA" id="ARBA00010641"/>
    </source>
</evidence>
<dbReference type="InterPro" id="IPR014284">
    <property type="entry name" value="RNA_pol_sigma-70_dom"/>
</dbReference>